<dbReference type="PANTHER" id="PTHR10858:SF30">
    <property type="entry name" value="CELL-DEATH-RELATED NUCLEASE 7"/>
    <property type="match status" value="1"/>
</dbReference>
<evidence type="ECO:0000256" key="1">
    <source>
        <dbReference type="ARBA" id="ARBA00007527"/>
    </source>
</evidence>
<comment type="caution">
    <text evidence="3">The sequence shown here is derived from an EMBL/GenBank/DDBJ whole genome shotgun (WGS) entry which is preliminary data.</text>
</comment>
<dbReference type="Pfam" id="PF03265">
    <property type="entry name" value="DNase_II"/>
    <property type="match status" value="1"/>
</dbReference>
<dbReference type="GO" id="GO:0006309">
    <property type="term" value="P:apoptotic DNA fragmentation"/>
    <property type="evidence" value="ECO:0007669"/>
    <property type="project" value="TreeGrafter"/>
</dbReference>
<dbReference type="EMBL" id="CAJFDH010000006">
    <property type="protein sequence ID" value="CAD5227558.1"/>
    <property type="molecule type" value="Genomic_DNA"/>
</dbReference>
<dbReference type="CDD" id="cd09120">
    <property type="entry name" value="PLDc_DNaseII_1"/>
    <property type="match status" value="1"/>
</dbReference>
<comment type="similarity">
    <text evidence="1">Belongs to the DNase II family.</text>
</comment>
<keyword evidence="4" id="KW-1185">Reference proteome</keyword>
<evidence type="ECO:0000256" key="2">
    <source>
        <dbReference type="ARBA" id="ARBA00022801"/>
    </source>
</evidence>
<dbReference type="Proteomes" id="UP000783686">
    <property type="component" value="Unassembled WGS sequence"/>
</dbReference>
<dbReference type="PANTHER" id="PTHR10858">
    <property type="entry name" value="DEOXYRIBONUCLEASE II"/>
    <property type="match status" value="1"/>
</dbReference>
<dbReference type="GO" id="GO:0004531">
    <property type="term" value="F:deoxyribonuclease II activity"/>
    <property type="evidence" value="ECO:0007669"/>
    <property type="project" value="InterPro"/>
</dbReference>
<keyword evidence="2" id="KW-0378">Hydrolase</keyword>
<dbReference type="EMBL" id="CAJFCW020000006">
    <property type="protein sequence ID" value="CAG9123375.1"/>
    <property type="molecule type" value="Genomic_DNA"/>
</dbReference>
<name>A0A811LDQ6_9BILA</name>
<organism evidence="3 4">
    <name type="scientific">Bursaphelenchus okinawaensis</name>
    <dbReference type="NCBI Taxonomy" id="465554"/>
    <lineage>
        <taxon>Eukaryota</taxon>
        <taxon>Metazoa</taxon>
        <taxon>Ecdysozoa</taxon>
        <taxon>Nematoda</taxon>
        <taxon>Chromadorea</taxon>
        <taxon>Rhabditida</taxon>
        <taxon>Tylenchina</taxon>
        <taxon>Tylenchomorpha</taxon>
        <taxon>Aphelenchoidea</taxon>
        <taxon>Aphelenchoididae</taxon>
        <taxon>Bursaphelenchus</taxon>
    </lineage>
</organism>
<protein>
    <submittedName>
        <fullName evidence="3">Uncharacterized protein</fullName>
    </submittedName>
</protein>
<evidence type="ECO:0000313" key="4">
    <source>
        <dbReference type="Proteomes" id="UP000614601"/>
    </source>
</evidence>
<reference evidence="3" key="1">
    <citation type="submission" date="2020-09" db="EMBL/GenBank/DDBJ databases">
        <authorList>
            <person name="Kikuchi T."/>
        </authorList>
    </citation>
    <scope>NUCLEOTIDE SEQUENCE</scope>
    <source>
        <strain evidence="3">SH1</strain>
    </source>
</reference>
<gene>
    <name evidence="3" type="ORF">BOKJ2_LOCUS12233</name>
</gene>
<dbReference type="AlphaFoldDB" id="A0A811LDQ6"/>
<evidence type="ECO:0000313" key="3">
    <source>
        <dbReference type="EMBL" id="CAD5227558.1"/>
    </source>
</evidence>
<proteinExistence type="inferred from homology"/>
<dbReference type="Proteomes" id="UP000614601">
    <property type="component" value="Unassembled WGS sequence"/>
</dbReference>
<dbReference type="InterPro" id="IPR004947">
    <property type="entry name" value="DNase_II"/>
</dbReference>
<dbReference type="OrthoDB" id="10261598at2759"/>
<sequence>MNGNDVDWFIALKMPTIKTGTASPFLPKGTAFFYADVNNQEFKISDKDINDPKSAMGMTVSQAIDATKSKDKYWMFYNDQQPGRTDSDGHRAHAKGVQAFDSNQGFWLIHSAPRFADPDKPYYFPETATKFGQSFFCMTFESEQLHEIGRQIHVAQLSITKFGFPDAFAQYEKLQRAVKLGKSLSTKSCSFNRTTALKTKGGQWLTSYEKHRNFGKDLYSNQLVPNTNKAFYVETWLNGPRDYAPTCKTDDYVTNNRRIAPGGVEWSSALDHSKWAVSDQPATVCVGDINRQASQSKRGGGTMCIENRNIWKFFRDSVKTPECCAKIKDACEPMPSDSIATDE</sequence>
<accession>A0A811LDQ6</accession>